<gene>
    <name evidence="10" type="primary">amyS</name>
    <name evidence="10" type="ORF">SAMEA4412677_01146</name>
</gene>
<dbReference type="GO" id="GO:0004556">
    <property type="term" value="F:alpha-amylase activity"/>
    <property type="evidence" value="ECO:0007669"/>
    <property type="project" value="UniProtKB-EC"/>
</dbReference>
<evidence type="ECO:0000313" key="11">
    <source>
        <dbReference type="Proteomes" id="UP000215196"/>
    </source>
</evidence>
<dbReference type="EC" id="3.2.1.1" evidence="10"/>
<dbReference type="Proteomes" id="UP000215196">
    <property type="component" value="Chromosome 1"/>
</dbReference>
<name>A0A239X8R5_9FLAO</name>
<dbReference type="InterPro" id="IPR017853">
    <property type="entry name" value="GH"/>
</dbReference>
<dbReference type="RefSeq" id="WP_095071299.1">
    <property type="nucleotide sequence ID" value="NZ_LT906465.1"/>
</dbReference>
<evidence type="ECO:0000256" key="1">
    <source>
        <dbReference type="ARBA" id="ARBA00001913"/>
    </source>
</evidence>
<dbReference type="EMBL" id="LT906465">
    <property type="protein sequence ID" value="SNV42800.1"/>
    <property type="molecule type" value="Genomic_DNA"/>
</dbReference>
<evidence type="ECO:0000256" key="5">
    <source>
        <dbReference type="ARBA" id="ARBA00023277"/>
    </source>
</evidence>
<dbReference type="Gene3D" id="2.40.30.140">
    <property type="match status" value="1"/>
</dbReference>
<protein>
    <submittedName>
        <fullName evidence="10">Alpha-amylase</fullName>
        <ecNumber evidence="10">3.2.1.1</ecNumber>
    </submittedName>
</protein>
<dbReference type="InterPro" id="IPR013780">
    <property type="entry name" value="Glyco_hydro_b"/>
</dbReference>
<dbReference type="Gene3D" id="3.20.20.80">
    <property type="entry name" value="Glycosidases"/>
    <property type="match status" value="1"/>
</dbReference>
<dbReference type="SUPFAM" id="SSF51011">
    <property type="entry name" value="Glycosyl hydrolase domain"/>
    <property type="match status" value="1"/>
</dbReference>
<dbReference type="InterPro" id="IPR015237">
    <property type="entry name" value="Alpha-amylase_C_pro"/>
</dbReference>
<evidence type="ECO:0000256" key="7">
    <source>
        <dbReference type="PIRSR" id="PIRSR001021-1"/>
    </source>
</evidence>
<feature type="active site" description="Nucleophile" evidence="7">
    <location>
        <position position="232"/>
    </location>
</feature>
<evidence type="ECO:0000256" key="4">
    <source>
        <dbReference type="ARBA" id="ARBA00022801"/>
    </source>
</evidence>
<evidence type="ECO:0000259" key="9">
    <source>
        <dbReference type="SMART" id="SM00642"/>
    </source>
</evidence>
<feature type="domain" description="Glycosyl hydrolase family 13 catalytic" evidence="9">
    <location>
        <begin position="3"/>
        <end position="400"/>
    </location>
</feature>
<evidence type="ECO:0000256" key="3">
    <source>
        <dbReference type="ARBA" id="ARBA00022723"/>
    </source>
</evidence>
<evidence type="ECO:0000256" key="6">
    <source>
        <dbReference type="ARBA" id="ARBA00023295"/>
    </source>
</evidence>
<keyword evidence="11" id="KW-1185">Reference proteome</keyword>
<dbReference type="AlphaFoldDB" id="A0A239X8R5"/>
<keyword evidence="3 8" id="KW-0479">Metal-binding</keyword>
<keyword evidence="8" id="KW-0106">Calcium</keyword>
<evidence type="ECO:0000256" key="8">
    <source>
        <dbReference type="PIRSR" id="PIRSR001021-2"/>
    </source>
</evidence>
<comment type="cofactor">
    <cofactor evidence="1">
        <name>Ca(2+)</name>
        <dbReference type="ChEBI" id="CHEBI:29108"/>
    </cofactor>
</comment>
<organism evidence="10 11">
    <name type="scientific">Chryseobacterium taklimakanense</name>
    <dbReference type="NCBI Taxonomy" id="536441"/>
    <lineage>
        <taxon>Bacteria</taxon>
        <taxon>Pseudomonadati</taxon>
        <taxon>Bacteroidota</taxon>
        <taxon>Flavobacteriia</taxon>
        <taxon>Flavobacteriales</taxon>
        <taxon>Weeksellaceae</taxon>
        <taxon>Chryseobacterium group</taxon>
        <taxon>Chryseobacterium</taxon>
    </lineage>
</organism>
<dbReference type="NCBIfam" id="NF006969">
    <property type="entry name" value="PRK09441.1-2"/>
    <property type="match status" value="1"/>
</dbReference>
<dbReference type="KEGG" id="ctak:4412677_01146"/>
<sequence>MNATMLQGFHWYTEGNGTFYNHIKESSDWLQELGITSIWLPPAYKSSGGGYSVGYDPYDLYDLGEFDQKGTVATKYGTKEQYLDTCKTLQSKGISIIADIVLNHKAGGDEKERFHAVKVDEHDRQKNISEPFEIESYTKFTFPGRAGKYSDFEWDFTCFSGVDYAEGHENGIFQIIHDHGDGWEEVIGNEKGNYDYLMYNDIDHRNPFVREELSKWAIWYHDQIFFDGVRLDAVKHQSPDFYKEWLHNLRSNTGKNIFAVGEYWAPGLLPLMLDYIDATEGCMSLFDASLQRNFHIASKAGGEYDLRRIFDQTLVASRPDLAVTVVANHDTQPLQQLEAPVEPWFKPLAYALILLREDGYPCVFSPDLYGTGYSDKGKDGNDYEVFMPKVDGIEALLKARKENAYGLQRDYFEDAHCVGWTREGDGFNKGCAVVMSNQDQYEKPMEVGAAYAGHSFYDLLGRFDHKIEIDENGWGNFTCPAGNVSVWVPE</sequence>
<accession>A0A239X8R5</accession>
<dbReference type="NCBIfam" id="NF006968">
    <property type="entry name" value="PRK09441.1-1"/>
    <property type="match status" value="1"/>
</dbReference>
<feature type="binding site" evidence="8">
    <location>
        <position position="195"/>
    </location>
    <ligand>
        <name>Ca(2+)</name>
        <dbReference type="ChEBI" id="CHEBI:29108"/>
        <label>1</label>
    </ligand>
</feature>
<proteinExistence type="inferred from homology"/>
<keyword evidence="5" id="KW-0119">Carbohydrate metabolism</keyword>
<reference evidence="10 11" key="1">
    <citation type="submission" date="2017-06" db="EMBL/GenBank/DDBJ databases">
        <authorList>
            <consortium name="Pathogen Informatics"/>
        </authorList>
    </citation>
    <scope>NUCLEOTIDE SEQUENCE [LARGE SCALE GENOMIC DNA]</scope>
    <source>
        <strain evidence="10 11">NCTC13490</strain>
    </source>
</reference>
<keyword evidence="4 10" id="KW-0378">Hydrolase</keyword>
<feature type="binding site" evidence="8">
    <location>
        <position position="201"/>
    </location>
    <ligand>
        <name>Ca(2+)</name>
        <dbReference type="ChEBI" id="CHEBI:29108"/>
        <label>1</label>
    </ligand>
</feature>
<dbReference type="SMART" id="SM00642">
    <property type="entry name" value="Aamy"/>
    <property type="match status" value="1"/>
</dbReference>
<evidence type="ECO:0000256" key="2">
    <source>
        <dbReference type="ARBA" id="ARBA00008061"/>
    </source>
</evidence>
<dbReference type="PIRSF" id="PIRSF001021">
    <property type="entry name" value="Alph-amls_thrmst"/>
    <property type="match status" value="1"/>
</dbReference>
<dbReference type="InterPro" id="IPR013776">
    <property type="entry name" value="A-amylase_thermo"/>
</dbReference>
<dbReference type="Pfam" id="PF09154">
    <property type="entry name" value="Alpha-amy_C_pro"/>
    <property type="match status" value="1"/>
</dbReference>
<evidence type="ECO:0000313" key="10">
    <source>
        <dbReference type="EMBL" id="SNV42800.1"/>
    </source>
</evidence>
<feature type="binding site" evidence="8">
    <location>
        <position position="103"/>
    </location>
    <ligand>
        <name>Ca(2+)</name>
        <dbReference type="ChEBI" id="CHEBI:29108"/>
        <label>1</label>
    </ligand>
</feature>
<dbReference type="SUPFAM" id="SSF51445">
    <property type="entry name" value="(Trans)glycosidases"/>
    <property type="match status" value="1"/>
</dbReference>
<feature type="binding site" evidence="8">
    <location>
        <position position="302"/>
    </location>
    <ligand>
        <name>Ca(2+)</name>
        <dbReference type="ChEBI" id="CHEBI:29108"/>
        <label>3</label>
    </ligand>
</feature>
<dbReference type="Pfam" id="PF00128">
    <property type="entry name" value="Alpha-amylase"/>
    <property type="match status" value="1"/>
</dbReference>
<dbReference type="Gene3D" id="2.60.40.1180">
    <property type="entry name" value="Golgi alpha-mannosidase II"/>
    <property type="match status" value="1"/>
</dbReference>
<dbReference type="GO" id="GO:0005975">
    <property type="term" value="P:carbohydrate metabolic process"/>
    <property type="evidence" value="ECO:0007669"/>
    <property type="project" value="InterPro"/>
</dbReference>
<dbReference type="PANTHER" id="PTHR43447">
    <property type="entry name" value="ALPHA-AMYLASE"/>
    <property type="match status" value="1"/>
</dbReference>
<dbReference type="GO" id="GO:0005509">
    <property type="term" value="F:calcium ion binding"/>
    <property type="evidence" value="ECO:0007669"/>
    <property type="project" value="InterPro"/>
</dbReference>
<keyword evidence="6 10" id="KW-0326">Glycosidase</keyword>
<dbReference type="InterPro" id="IPR006047">
    <property type="entry name" value="GH13_cat_dom"/>
</dbReference>
<feature type="active site" description="Proton donor" evidence="7">
    <location>
        <position position="262"/>
    </location>
</feature>
<feature type="binding site" evidence="8">
    <location>
        <position position="236"/>
    </location>
    <ligand>
        <name>Ca(2+)</name>
        <dbReference type="ChEBI" id="CHEBI:29108"/>
        <label>1</label>
    </ligand>
</feature>
<dbReference type="CDD" id="cd11318">
    <property type="entry name" value="AmyAc_bac_fung_AmyA"/>
    <property type="match status" value="1"/>
</dbReference>
<feature type="binding site" evidence="8">
    <location>
        <position position="203"/>
    </location>
    <ligand>
        <name>Ca(2+)</name>
        <dbReference type="ChEBI" id="CHEBI:29108"/>
        <label>2</label>
    </ligand>
</feature>
<comment type="similarity">
    <text evidence="2">Belongs to the glycosyl hydrolase 13 family.</text>
</comment>